<evidence type="ECO:0000313" key="4">
    <source>
        <dbReference type="EMBL" id="OJJ84364.1"/>
    </source>
</evidence>
<dbReference type="Pfam" id="PF20163">
    <property type="entry name" value="DUF6536"/>
    <property type="match status" value="1"/>
</dbReference>
<evidence type="ECO:0000256" key="2">
    <source>
        <dbReference type="SAM" id="Phobius"/>
    </source>
</evidence>
<evidence type="ECO:0000313" key="5">
    <source>
        <dbReference type="Proteomes" id="UP000184300"/>
    </source>
</evidence>
<proteinExistence type="predicted"/>
<keyword evidence="2" id="KW-1133">Transmembrane helix</keyword>
<dbReference type="GeneID" id="34456872"/>
<organism evidence="4 5">
    <name type="scientific">Aspergillus glaucus CBS 516.65</name>
    <dbReference type="NCBI Taxonomy" id="1160497"/>
    <lineage>
        <taxon>Eukaryota</taxon>
        <taxon>Fungi</taxon>
        <taxon>Dikarya</taxon>
        <taxon>Ascomycota</taxon>
        <taxon>Pezizomycotina</taxon>
        <taxon>Eurotiomycetes</taxon>
        <taxon>Eurotiomycetidae</taxon>
        <taxon>Eurotiales</taxon>
        <taxon>Aspergillaceae</taxon>
        <taxon>Aspergillus</taxon>
        <taxon>Aspergillus subgen. Aspergillus</taxon>
    </lineage>
</organism>
<reference evidence="5" key="1">
    <citation type="journal article" date="2017" name="Genome Biol.">
        <title>Comparative genomics reveals high biological diversity and specific adaptations in the industrially and medically important fungal genus Aspergillus.</title>
        <authorList>
            <person name="de Vries R.P."/>
            <person name="Riley R."/>
            <person name="Wiebenga A."/>
            <person name="Aguilar-Osorio G."/>
            <person name="Amillis S."/>
            <person name="Uchima C.A."/>
            <person name="Anderluh G."/>
            <person name="Asadollahi M."/>
            <person name="Askin M."/>
            <person name="Barry K."/>
            <person name="Battaglia E."/>
            <person name="Bayram O."/>
            <person name="Benocci T."/>
            <person name="Braus-Stromeyer S.A."/>
            <person name="Caldana C."/>
            <person name="Canovas D."/>
            <person name="Cerqueira G.C."/>
            <person name="Chen F."/>
            <person name="Chen W."/>
            <person name="Choi C."/>
            <person name="Clum A."/>
            <person name="Dos Santos R.A."/>
            <person name="Damasio A.R."/>
            <person name="Diallinas G."/>
            <person name="Emri T."/>
            <person name="Fekete E."/>
            <person name="Flipphi M."/>
            <person name="Freyberg S."/>
            <person name="Gallo A."/>
            <person name="Gournas C."/>
            <person name="Habgood R."/>
            <person name="Hainaut M."/>
            <person name="Harispe M.L."/>
            <person name="Henrissat B."/>
            <person name="Hilden K.S."/>
            <person name="Hope R."/>
            <person name="Hossain A."/>
            <person name="Karabika E."/>
            <person name="Karaffa L."/>
            <person name="Karanyi Z."/>
            <person name="Krasevec N."/>
            <person name="Kuo A."/>
            <person name="Kusch H."/>
            <person name="LaButti K."/>
            <person name="Lagendijk E.L."/>
            <person name="Lapidus A."/>
            <person name="Levasseur A."/>
            <person name="Lindquist E."/>
            <person name="Lipzen A."/>
            <person name="Logrieco A.F."/>
            <person name="MacCabe A."/>
            <person name="Maekelae M.R."/>
            <person name="Malavazi I."/>
            <person name="Melin P."/>
            <person name="Meyer V."/>
            <person name="Mielnichuk N."/>
            <person name="Miskei M."/>
            <person name="Molnar A.P."/>
            <person name="Mule G."/>
            <person name="Ngan C.Y."/>
            <person name="Orejas M."/>
            <person name="Orosz E."/>
            <person name="Ouedraogo J.P."/>
            <person name="Overkamp K.M."/>
            <person name="Park H.-S."/>
            <person name="Perrone G."/>
            <person name="Piumi F."/>
            <person name="Punt P.J."/>
            <person name="Ram A.F."/>
            <person name="Ramon A."/>
            <person name="Rauscher S."/>
            <person name="Record E."/>
            <person name="Riano-Pachon D.M."/>
            <person name="Robert V."/>
            <person name="Roehrig J."/>
            <person name="Ruller R."/>
            <person name="Salamov A."/>
            <person name="Salih N.S."/>
            <person name="Samson R.A."/>
            <person name="Sandor E."/>
            <person name="Sanguinetti M."/>
            <person name="Schuetze T."/>
            <person name="Sepcic K."/>
            <person name="Shelest E."/>
            <person name="Sherlock G."/>
            <person name="Sophianopoulou V."/>
            <person name="Squina F.M."/>
            <person name="Sun H."/>
            <person name="Susca A."/>
            <person name="Todd R.B."/>
            <person name="Tsang A."/>
            <person name="Unkles S.E."/>
            <person name="van de Wiele N."/>
            <person name="van Rossen-Uffink D."/>
            <person name="Oliveira J.V."/>
            <person name="Vesth T.C."/>
            <person name="Visser J."/>
            <person name="Yu J.-H."/>
            <person name="Zhou M."/>
            <person name="Andersen M.R."/>
            <person name="Archer D.B."/>
            <person name="Baker S.E."/>
            <person name="Benoit I."/>
            <person name="Brakhage A.A."/>
            <person name="Braus G.H."/>
            <person name="Fischer R."/>
            <person name="Frisvad J.C."/>
            <person name="Goldman G.H."/>
            <person name="Houbraken J."/>
            <person name="Oakley B."/>
            <person name="Pocsi I."/>
            <person name="Scazzocchio C."/>
            <person name="Seiboth B."/>
            <person name="vanKuyk P.A."/>
            <person name="Wortman J."/>
            <person name="Dyer P.S."/>
            <person name="Grigoriev I.V."/>
        </authorList>
    </citation>
    <scope>NUCLEOTIDE SEQUENCE [LARGE SCALE GENOMIC DNA]</scope>
    <source>
        <strain evidence="5">CBS 516.65</strain>
    </source>
</reference>
<accession>A0A1L9VKD6</accession>
<feature type="transmembrane region" description="Helical" evidence="2">
    <location>
        <begin position="539"/>
        <end position="559"/>
    </location>
</feature>
<dbReference type="Proteomes" id="UP000184300">
    <property type="component" value="Unassembled WGS sequence"/>
</dbReference>
<feature type="domain" description="DUF6536" evidence="3">
    <location>
        <begin position="5"/>
        <end position="140"/>
    </location>
</feature>
<name>A0A1L9VKD6_ASPGL</name>
<feature type="transmembrane region" description="Helical" evidence="2">
    <location>
        <begin position="366"/>
        <end position="389"/>
    </location>
</feature>
<feature type="non-terminal residue" evidence="4">
    <location>
        <position position="1"/>
    </location>
</feature>
<dbReference type="VEuPathDB" id="FungiDB:ASPGLDRAFT_125960"/>
<feature type="region of interest" description="Disordered" evidence="1">
    <location>
        <begin position="691"/>
        <end position="744"/>
    </location>
</feature>
<dbReference type="RefSeq" id="XP_022401062.1">
    <property type="nucleotide sequence ID" value="XM_022540611.1"/>
</dbReference>
<dbReference type="PANTHER" id="PTHR35395">
    <property type="entry name" value="DUF6536 DOMAIN-CONTAINING PROTEIN"/>
    <property type="match status" value="1"/>
</dbReference>
<dbReference type="InterPro" id="IPR046623">
    <property type="entry name" value="DUF6536"/>
</dbReference>
<feature type="transmembrane region" description="Helical" evidence="2">
    <location>
        <begin position="601"/>
        <end position="619"/>
    </location>
</feature>
<sequence>LINTALAIIAVILAYSKFDGREFTSAMLYEGNCSVSKNWERGLHLLINTLSTIMLAASNYCMQCLSSPSRQNVDTAHTQRRWLDIGVSSMKNLSFVGWRRCTLWVLLLISSLPIHLIYNSAVFSALGTNQYSVLHASANFDFNNPPNNDPDYANCFEQNVAMNISSFSSKMSEFDRLNTQECINTYAADFITDRGTLIIVTNNSTDNDWLRHVAIVNPLEEVNDPFEWMCENEHGGSCTKDDLANWSLKSRPWSAFLLNVTVFSNITYTFNVDAQNEIWDFASSPDEQEDLSNLFEFMKHWPPEEELRQHLNASHWKNSSWSRNIIIQEPNVVCPSKPDGWPINPLPDAFPVDYCLSQKIDERCQLLFSLPICFAVIFCNAIKVVCMFLTAHDDRKEIFLTVGDAISSFVNNPDRTTESRCLLSKSNIEKGPRPWSASLNDNDFPHGKPAARLPGKKRWMKAVSISYWTVTITLCLLILVFSSALLSLAIETGTSKPVTFRSLWNLGFGTATSSTIVRLCGSNNCGLINTILVANSPQIPVSIAYFLYNNLLTNMLLAAEYDDYARQRKPLRVSWPRGLQRSTYYLSLPYRYSIPLLASHALLHWLVSQSLFFVEVFPYNLTGILMPDYRLVACGHSPIAIIFTISLGFLMVCTIIGLGVGRFKSSIPLAASCSAAISAACHPPPGDDHAVKPVMWGESSRSRASSEDDEEATNGSESSPDTRSRQPDGEESRARSLTENNGPDEECFAGYGHCSFSSQEVITPDPLRLYT</sequence>
<feature type="compositionally biased region" description="Basic and acidic residues" evidence="1">
    <location>
        <begin position="720"/>
        <end position="736"/>
    </location>
</feature>
<dbReference type="STRING" id="1160497.A0A1L9VKD6"/>
<feature type="transmembrane region" description="Helical" evidence="2">
    <location>
        <begin position="639"/>
        <end position="660"/>
    </location>
</feature>
<protein>
    <recommendedName>
        <fullName evidence="3">DUF6536 domain-containing protein</fullName>
    </recommendedName>
</protein>
<feature type="transmembrane region" description="Helical" evidence="2">
    <location>
        <begin position="465"/>
        <end position="490"/>
    </location>
</feature>
<dbReference type="EMBL" id="KV878897">
    <property type="protein sequence ID" value="OJJ84364.1"/>
    <property type="molecule type" value="Genomic_DNA"/>
</dbReference>
<dbReference type="OrthoDB" id="5429634at2759"/>
<evidence type="ECO:0000259" key="3">
    <source>
        <dbReference type="Pfam" id="PF20163"/>
    </source>
</evidence>
<evidence type="ECO:0000256" key="1">
    <source>
        <dbReference type="SAM" id="MobiDB-lite"/>
    </source>
</evidence>
<keyword evidence="2" id="KW-0812">Transmembrane</keyword>
<keyword evidence="2" id="KW-0472">Membrane</keyword>
<keyword evidence="5" id="KW-1185">Reference proteome</keyword>
<gene>
    <name evidence="4" type="ORF">ASPGLDRAFT_125960</name>
</gene>
<dbReference type="AlphaFoldDB" id="A0A1L9VKD6"/>
<dbReference type="PANTHER" id="PTHR35395:SF1">
    <property type="entry name" value="DUF6536 DOMAIN-CONTAINING PROTEIN"/>
    <property type="match status" value="1"/>
</dbReference>